<gene>
    <name evidence="3" type="ORF">OG849_34370</name>
</gene>
<keyword evidence="2" id="KW-0732">Signal</keyword>
<keyword evidence="4" id="KW-1185">Reference proteome</keyword>
<protein>
    <recommendedName>
        <fullName evidence="5">Lipoprotein</fullName>
    </recommendedName>
</protein>
<dbReference type="EMBL" id="CP109083">
    <property type="protein sequence ID" value="WSB11992.1"/>
    <property type="molecule type" value="Genomic_DNA"/>
</dbReference>
<evidence type="ECO:0008006" key="5">
    <source>
        <dbReference type="Google" id="ProtNLM"/>
    </source>
</evidence>
<name>A0ABZ1F6K2_9ACTN</name>
<evidence type="ECO:0000313" key="3">
    <source>
        <dbReference type="EMBL" id="WSB11992.1"/>
    </source>
</evidence>
<reference evidence="3 4" key="1">
    <citation type="submission" date="2022-10" db="EMBL/GenBank/DDBJ databases">
        <title>The complete genomes of actinobacterial strains from the NBC collection.</title>
        <authorList>
            <person name="Joergensen T.S."/>
            <person name="Alvarez Arevalo M."/>
            <person name="Sterndorff E.B."/>
            <person name="Faurdal D."/>
            <person name="Vuksanovic O."/>
            <person name="Mourched A.-S."/>
            <person name="Charusanti P."/>
            <person name="Shaw S."/>
            <person name="Blin K."/>
            <person name="Weber T."/>
        </authorList>
    </citation>
    <scope>NUCLEOTIDE SEQUENCE [LARGE SCALE GENOMIC DNA]</scope>
    <source>
        <strain evidence="3 4">NBC 01792</strain>
    </source>
</reference>
<proteinExistence type="predicted"/>
<sequence>MNFKKVFTTLAVCFAAGVLTAACSSAPGPAVQQEGKSAPPPSRGVEDARLMDPLPEFVLPVLSYTETDGQRTRALRARYAVIDDCLNLKKVDFRPAPVIERKLPSLMAGRYGPTNQAQADLGYHFNVGIGEPAPRQEKAPPPAAREAVNACSERAVKAVPSLTGAEITDEIKQKSYIEATGLADVVKVFKKWSTCMLGAGYSYASPMDAMRDARWNWESPTADREEISVARRDVECKQKSGVARAWFEGEVEVQRAAMVAHQGELDGVKKQIENRDRAALRILDGGRAAEGGS</sequence>
<dbReference type="RefSeq" id="WP_326702077.1">
    <property type="nucleotide sequence ID" value="NZ_CP109083.1"/>
</dbReference>
<dbReference type="PROSITE" id="PS51257">
    <property type="entry name" value="PROKAR_LIPOPROTEIN"/>
    <property type="match status" value="1"/>
</dbReference>
<organism evidence="3 4">
    <name type="scientific">Streptomyces cyaneofuscatus</name>
    <dbReference type="NCBI Taxonomy" id="66883"/>
    <lineage>
        <taxon>Bacteria</taxon>
        <taxon>Bacillati</taxon>
        <taxon>Actinomycetota</taxon>
        <taxon>Actinomycetes</taxon>
        <taxon>Kitasatosporales</taxon>
        <taxon>Streptomycetaceae</taxon>
        <taxon>Streptomyces</taxon>
    </lineage>
</organism>
<feature type="chain" id="PRO_5047078198" description="Lipoprotein" evidence="2">
    <location>
        <begin position="22"/>
        <end position="293"/>
    </location>
</feature>
<evidence type="ECO:0000313" key="4">
    <source>
        <dbReference type="Proteomes" id="UP001356428"/>
    </source>
</evidence>
<evidence type="ECO:0000256" key="2">
    <source>
        <dbReference type="SAM" id="SignalP"/>
    </source>
</evidence>
<dbReference type="Proteomes" id="UP001356428">
    <property type="component" value="Chromosome"/>
</dbReference>
<evidence type="ECO:0000256" key="1">
    <source>
        <dbReference type="SAM" id="MobiDB-lite"/>
    </source>
</evidence>
<feature type="signal peptide" evidence="2">
    <location>
        <begin position="1"/>
        <end position="21"/>
    </location>
</feature>
<accession>A0ABZ1F6K2</accession>
<feature type="region of interest" description="Disordered" evidence="1">
    <location>
        <begin position="28"/>
        <end position="47"/>
    </location>
</feature>